<sequence length="131" mass="13639">MLKCLKVSCILFAAIFVLSFSIAQACVMIPGKPCCNEPCEDEACPLKEAKLIKVSTAESADTEEVVLNVKGMTCGGCEGKVKGALTACEGVKDAQVSHKDGKAVVQVEGGKANKEKLIEAVEKVGFSASEG</sequence>
<comment type="caution">
    <text evidence="4">The sequence shown here is derived from an EMBL/GenBank/DDBJ whole genome shotgun (WGS) entry which is preliminary data.</text>
</comment>
<organism evidence="4 5">
    <name type="scientific">Candidatus Scalindua rubra</name>
    <dbReference type="NCBI Taxonomy" id="1872076"/>
    <lineage>
        <taxon>Bacteria</taxon>
        <taxon>Pseudomonadati</taxon>
        <taxon>Planctomycetota</taxon>
        <taxon>Candidatus Brocadiia</taxon>
        <taxon>Candidatus Brocadiales</taxon>
        <taxon>Candidatus Scalinduaceae</taxon>
        <taxon>Candidatus Scalindua</taxon>
    </lineage>
</organism>
<dbReference type="CDD" id="cd00371">
    <property type="entry name" value="HMA"/>
    <property type="match status" value="1"/>
</dbReference>
<evidence type="ECO:0000313" key="4">
    <source>
        <dbReference type="EMBL" id="ODS32715.1"/>
    </source>
</evidence>
<dbReference type="InterPro" id="IPR006121">
    <property type="entry name" value="HMA_dom"/>
</dbReference>
<dbReference type="PROSITE" id="PS51257">
    <property type="entry name" value="PROKAR_LIPOPROTEIN"/>
    <property type="match status" value="1"/>
</dbReference>
<evidence type="ECO:0000259" key="3">
    <source>
        <dbReference type="PROSITE" id="PS50846"/>
    </source>
</evidence>
<feature type="chain" id="PRO_5009140082" evidence="2">
    <location>
        <begin position="26"/>
        <end position="131"/>
    </location>
</feature>
<dbReference type="PANTHER" id="PTHR46594:SF4">
    <property type="entry name" value="P-TYPE CATION-TRANSPORTING ATPASE"/>
    <property type="match status" value="1"/>
</dbReference>
<dbReference type="FunFam" id="3.30.70.100:FF:000001">
    <property type="entry name" value="ATPase copper transporting beta"/>
    <property type="match status" value="1"/>
</dbReference>
<evidence type="ECO:0000256" key="2">
    <source>
        <dbReference type="SAM" id="SignalP"/>
    </source>
</evidence>
<dbReference type="Pfam" id="PF00403">
    <property type="entry name" value="HMA"/>
    <property type="match status" value="1"/>
</dbReference>
<gene>
    <name evidence="4" type="primary">merP_1</name>
    <name evidence="4" type="ORF">SCARUB_02155</name>
</gene>
<proteinExistence type="predicted"/>
<dbReference type="Gene3D" id="3.30.70.100">
    <property type="match status" value="1"/>
</dbReference>
<feature type="signal peptide" evidence="2">
    <location>
        <begin position="1"/>
        <end position="25"/>
    </location>
</feature>
<reference evidence="4 5" key="1">
    <citation type="submission" date="2016-07" db="EMBL/GenBank/DDBJ databases">
        <title>Draft genome of Scalindua rubra, obtained from a brine-seawater interface in the Red Sea, sheds light on salt adaptation in anammox bacteria.</title>
        <authorList>
            <person name="Speth D.R."/>
            <person name="Lagkouvardos I."/>
            <person name="Wang Y."/>
            <person name="Qian P.-Y."/>
            <person name="Dutilh B.E."/>
            <person name="Jetten M.S."/>
        </authorList>
    </citation>
    <scope>NUCLEOTIDE SEQUENCE [LARGE SCALE GENOMIC DNA]</scope>
    <source>
        <strain evidence="4">BSI-1</strain>
    </source>
</reference>
<accession>A0A1E3XAQ4</accession>
<dbReference type="PANTHER" id="PTHR46594">
    <property type="entry name" value="P-TYPE CATION-TRANSPORTING ATPASE"/>
    <property type="match status" value="1"/>
</dbReference>
<evidence type="ECO:0000256" key="1">
    <source>
        <dbReference type="ARBA" id="ARBA00022723"/>
    </source>
</evidence>
<dbReference type="PROSITE" id="PS50846">
    <property type="entry name" value="HMA_2"/>
    <property type="match status" value="1"/>
</dbReference>
<keyword evidence="1" id="KW-0479">Metal-binding</keyword>
<dbReference type="EMBL" id="MAYW01000051">
    <property type="protein sequence ID" value="ODS32715.1"/>
    <property type="molecule type" value="Genomic_DNA"/>
</dbReference>
<dbReference type="SUPFAM" id="SSF55008">
    <property type="entry name" value="HMA, heavy metal-associated domain"/>
    <property type="match status" value="1"/>
</dbReference>
<keyword evidence="2" id="KW-0732">Signal</keyword>
<dbReference type="InterPro" id="IPR001802">
    <property type="entry name" value="MerP/CopZ"/>
</dbReference>
<dbReference type="PRINTS" id="PR00946">
    <property type="entry name" value="HGSCAVENGER"/>
</dbReference>
<dbReference type="GO" id="GO:0046872">
    <property type="term" value="F:metal ion binding"/>
    <property type="evidence" value="ECO:0007669"/>
    <property type="project" value="UniProtKB-KW"/>
</dbReference>
<protein>
    <submittedName>
        <fullName evidence="4">Mercuric transport protein periplasmic component</fullName>
    </submittedName>
</protein>
<name>A0A1E3XAQ4_9BACT</name>
<dbReference type="InterPro" id="IPR036163">
    <property type="entry name" value="HMA_dom_sf"/>
</dbReference>
<evidence type="ECO:0000313" key="5">
    <source>
        <dbReference type="Proteomes" id="UP000094056"/>
    </source>
</evidence>
<dbReference type="Proteomes" id="UP000094056">
    <property type="component" value="Unassembled WGS sequence"/>
</dbReference>
<feature type="domain" description="HMA" evidence="3">
    <location>
        <begin position="63"/>
        <end position="129"/>
    </location>
</feature>
<dbReference type="AlphaFoldDB" id="A0A1E3XAQ4"/>